<dbReference type="HOGENOM" id="CLU_043845_0_1_1"/>
<dbReference type="OrthoDB" id="24966at2759"/>
<dbReference type="PANTHER" id="PTHR19877">
    <property type="entry name" value="EUKARYOTIC TRANSLATION INITIATION FACTOR 3 SUBUNIT I"/>
    <property type="match status" value="1"/>
</dbReference>
<keyword evidence="10" id="KW-1185">Reference proteome</keyword>
<dbReference type="PANTHER" id="PTHR19877:SF1">
    <property type="entry name" value="EUKARYOTIC TRANSLATION INITIATION FACTOR 3 SUBUNIT I"/>
    <property type="match status" value="1"/>
</dbReference>
<dbReference type="GO" id="GO:0033290">
    <property type="term" value="C:eukaryotic 48S preinitiation complex"/>
    <property type="evidence" value="ECO:0007669"/>
    <property type="project" value="UniProtKB-UniRule"/>
</dbReference>
<dbReference type="InterPro" id="IPR036322">
    <property type="entry name" value="WD40_repeat_dom_sf"/>
</dbReference>
<keyword evidence="1 7" id="KW-0963">Cytoplasm</keyword>
<dbReference type="GO" id="GO:0001732">
    <property type="term" value="P:formation of cytoplasmic translation initiation complex"/>
    <property type="evidence" value="ECO:0007669"/>
    <property type="project" value="UniProtKB-UniRule"/>
</dbReference>
<evidence type="ECO:0000256" key="6">
    <source>
        <dbReference type="ARBA" id="ARBA00038394"/>
    </source>
</evidence>
<reference evidence="9" key="2">
    <citation type="submission" date="2014-02" db="EMBL/GenBank/DDBJ databases">
        <title>Complete DNA sequence of /Kuraishia capsulata/ illustrates novel genomic features among budding yeasts (/Saccharomycotina/).</title>
        <authorList>
            <person name="Morales L."/>
            <person name="Noel B."/>
            <person name="Porcel B."/>
            <person name="Marcet-Houben M."/>
            <person name="Hullo M-F."/>
            <person name="Sacerdot C."/>
            <person name="Tekaia F."/>
            <person name="Leh-Louis V."/>
            <person name="Despons L."/>
            <person name="Khanna V."/>
            <person name="Aury J-M."/>
            <person name="Barbe V."/>
            <person name="Couloux A."/>
            <person name="Labadie K."/>
            <person name="Pelletier E."/>
            <person name="Souciet J-L."/>
            <person name="Boekhout T."/>
            <person name="Gabaldon T."/>
            <person name="Wincker P."/>
            <person name="Dujon B."/>
        </authorList>
    </citation>
    <scope>NUCLEOTIDE SEQUENCE</scope>
    <source>
        <strain evidence="9">CBS 1993</strain>
    </source>
</reference>
<dbReference type="InterPro" id="IPR027525">
    <property type="entry name" value="eIF3i"/>
</dbReference>
<sequence length="342" mass="37745">MMRPIMLKGHERSLTQVKFNREGDLLLSVAKDRVASVWYSSNGERLGTFIGHIGTIWSIDIDPESELVVTGSADFSAKLWNARTGECVHTWSLPSPVRRVEFNATGEKFLMVTDQVMKQLGSIEVYPVNRSGPQAEEPMLTITTREGFAKATVAGWSYGGLYIIAGHADGTISKYDAKTGEFLASTKPHTETVSDLQFSPDGTYFITSSRDKTAHILDVDGLQMLKTYETDAPMNSAAITPVKDFVILGGGQDAKDVTTTSSKQGKFEARFFHKVFQDEIGRVNGHFGPLNYIAVHPQGTSYASGGEDGYVRLHHFEKSYFDFLYDVERTAQATASTQTEVN</sequence>
<evidence type="ECO:0000313" key="9">
    <source>
        <dbReference type="EMBL" id="CDK24887.1"/>
    </source>
</evidence>
<evidence type="ECO:0000256" key="4">
    <source>
        <dbReference type="ARBA" id="ARBA00022737"/>
    </source>
</evidence>
<organism evidence="9 10">
    <name type="scientific">Kuraishia capsulata CBS 1993</name>
    <dbReference type="NCBI Taxonomy" id="1382522"/>
    <lineage>
        <taxon>Eukaryota</taxon>
        <taxon>Fungi</taxon>
        <taxon>Dikarya</taxon>
        <taxon>Ascomycota</taxon>
        <taxon>Saccharomycotina</taxon>
        <taxon>Pichiomycetes</taxon>
        <taxon>Pichiales</taxon>
        <taxon>Pichiaceae</taxon>
        <taxon>Kuraishia</taxon>
    </lineage>
</organism>
<evidence type="ECO:0000256" key="3">
    <source>
        <dbReference type="ARBA" id="ARBA00022574"/>
    </source>
</evidence>
<evidence type="ECO:0000256" key="7">
    <source>
        <dbReference type="HAMAP-Rule" id="MF_03008"/>
    </source>
</evidence>
<dbReference type="HAMAP" id="MF_03008">
    <property type="entry name" value="eIF3i"/>
    <property type="match status" value="1"/>
</dbReference>
<keyword evidence="2 7" id="KW-0396">Initiation factor</keyword>
<feature type="repeat" description="WD" evidence="8">
    <location>
        <begin position="186"/>
        <end position="227"/>
    </location>
</feature>
<dbReference type="AlphaFoldDB" id="W6MJZ8"/>
<evidence type="ECO:0000256" key="1">
    <source>
        <dbReference type="ARBA" id="ARBA00022490"/>
    </source>
</evidence>
<dbReference type="InterPro" id="IPR001680">
    <property type="entry name" value="WD40_rpt"/>
</dbReference>
<dbReference type="SMART" id="SM00320">
    <property type="entry name" value="WD40"/>
    <property type="match status" value="5"/>
</dbReference>
<dbReference type="Gene3D" id="2.130.10.10">
    <property type="entry name" value="YVTN repeat-like/Quinoprotein amine dehydrogenase"/>
    <property type="match status" value="1"/>
</dbReference>
<evidence type="ECO:0000256" key="8">
    <source>
        <dbReference type="PROSITE-ProRule" id="PRU00221"/>
    </source>
</evidence>
<feature type="repeat" description="WD" evidence="8">
    <location>
        <begin position="49"/>
        <end position="90"/>
    </location>
</feature>
<comment type="similarity">
    <text evidence="6">Belongs to the WD repeat STRAP family.</text>
</comment>
<keyword evidence="3 8" id="KW-0853">WD repeat</keyword>
<accession>W6MJZ8</accession>
<dbReference type="Pfam" id="PF24805">
    <property type="entry name" value="EIF3I"/>
    <property type="match status" value="1"/>
</dbReference>
<comment type="similarity">
    <text evidence="7">Belongs to the eIF-3 subunit I family.</text>
</comment>
<comment type="function">
    <text evidence="7">Component of the eukaryotic translation initiation factor 3 (eIF-3) complex, which is involved in protein synthesis of a specialized repertoire of mRNAs and, together with other initiation factors, stimulates binding of mRNA and methionyl-tRNAi to the 40S ribosome. The eIF-3 complex specifically targets and initiates translation of a subset of mRNAs involved in cell proliferation.</text>
</comment>
<dbReference type="SUPFAM" id="SSF50978">
    <property type="entry name" value="WD40 repeat-like"/>
    <property type="match status" value="1"/>
</dbReference>
<keyword evidence="5 7" id="KW-0648">Protein biosynthesis</keyword>
<dbReference type="InterPro" id="IPR015943">
    <property type="entry name" value="WD40/YVTN_repeat-like_dom_sf"/>
</dbReference>
<evidence type="ECO:0000256" key="5">
    <source>
        <dbReference type="ARBA" id="ARBA00022917"/>
    </source>
</evidence>
<dbReference type="STRING" id="1382522.W6MJZ8"/>
<name>W6MJZ8_9ASCO</name>
<dbReference type="PROSITE" id="PS00678">
    <property type="entry name" value="WD_REPEATS_1"/>
    <property type="match status" value="1"/>
</dbReference>
<protein>
    <recommendedName>
        <fullName evidence="7">Eukaryotic translation initiation factor 3 subunit I</fullName>
        <shortName evidence="7">eIF3i</shortName>
    </recommendedName>
    <alternativeName>
        <fullName evidence="7">Eukaryotic translation initiation factor 3 39 kDa subunit homolog</fullName>
        <shortName evidence="7">eIF-3 39 kDa subunit homolog</shortName>
    </alternativeName>
</protein>
<feature type="repeat" description="WD" evidence="8">
    <location>
        <begin position="7"/>
        <end position="48"/>
    </location>
</feature>
<keyword evidence="4" id="KW-0677">Repeat</keyword>
<dbReference type="GO" id="GO:0034399">
    <property type="term" value="C:nuclear periphery"/>
    <property type="evidence" value="ECO:0007669"/>
    <property type="project" value="EnsemblFungi"/>
</dbReference>
<dbReference type="GO" id="GO:0071540">
    <property type="term" value="C:eukaryotic translation initiation factor 3 complex, eIF3e"/>
    <property type="evidence" value="ECO:0007669"/>
    <property type="project" value="EnsemblFungi"/>
</dbReference>
<evidence type="ECO:0000256" key="2">
    <source>
        <dbReference type="ARBA" id="ARBA00022540"/>
    </source>
</evidence>
<proteinExistence type="inferred from homology"/>
<dbReference type="PROSITE" id="PS50294">
    <property type="entry name" value="WD_REPEATS_REGION"/>
    <property type="match status" value="3"/>
</dbReference>
<dbReference type="PROSITE" id="PS50082">
    <property type="entry name" value="WD_REPEATS_2"/>
    <property type="match status" value="3"/>
</dbReference>
<reference evidence="9" key="1">
    <citation type="submission" date="2013-12" db="EMBL/GenBank/DDBJ databases">
        <authorList>
            <person name="Genoscope - CEA"/>
        </authorList>
    </citation>
    <scope>NUCLEOTIDE SEQUENCE</scope>
    <source>
        <strain evidence="9">CBS 1993</strain>
    </source>
</reference>
<dbReference type="InterPro" id="IPR019775">
    <property type="entry name" value="WD40_repeat_CS"/>
</dbReference>
<dbReference type="FunFam" id="2.130.10.10:FF:000127">
    <property type="entry name" value="Eukaryotic translation initiation factor 3 subunit I"/>
    <property type="match status" value="1"/>
</dbReference>
<dbReference type="GO" id="GO:0071541">
    <property type="term" value="C:eukaryotic translation initiation factor 3 complex, eIF3m"/>
    <property type="evidence" value="ECO:0007669"/>
    <property type="project" value="EnsemblFungi"/>
</dbReference>
<dbReference type="GO" id="GO:0016282">
    <property type="term" value="C:eukaryotic 43S preinitiation complex"/>
    <property type="evidence" value="ECO:0007669"/>
    <property type="project" value="UniProtKB-UniRule"/>
</dbReference>
<dbReference type="Proteomes" id="UP000019384">
    <property type="component" value="Unassembled WGS sequence"/>
</dbReference>
<comment type="subunit">
    <text evidence="7">Component of the eukaryotic translation initiation factor 3 (eIF-3) complex.</text>
</comment>
<comment type="subcellular location">
    <subcellularLocation>
        <location evidence="7">Cytoplasm</location>
    </subcellularLocation>
</comment>
<dbReference type="GO" id="GO:0003743">
    <property type="term" value="F:translation initiation factor activity"/>
    <property type="evidence" value="ECO:0007669"/>
    <property type="project" value="UniProtKB-UniRule"/>
</dbReference>
<evidence type="ECO:0000313" key="10">
    <source>
        <dbReference type="Proteomes" id="UP000019384"/>
    </source>
</evidence>
<gene>
    <name evidence="7" type="primary">TIF34</name>
    <name evidence="9" type="ORF">KUCA_T00000854001</name>
</gene>
<dbReference type="EMBL" id="HG793125">
    <property type="protein sequence ID" value="CDK24887.1"/>
    <property type="molecule type" value="Genomic_DNA"/>
</dbReference>
<dbReference type="GO" id="GO:0003723">
    <property type="term" value="F:RNA binding"/>
    <property type="evidence" value="ECO:0007669"/>
    <property type="project" value="TreeGrafter"/>
</dbReference>